<dbReference type="Proteomes" id="UP000184462">
    <property type="component" value="Unassembled WGS sequence"/>
</dbReference>
<dbReference type="InterPro" id="IPR054364">
    <property type="entry name" value="Ca3427-like_PBP2"/>
</dbReference>
<dbReference type="SUPFAM" id="SSF53850">
    <property type="entry name" value="Periplasmic binding protein-like II"/>
    <property type="match status" value="1"/>
</dbReference>
<protein>
    <submittedName>
        <fullName evidence="5">ABC-type nitrate/sulfonate/bicarbonate transport system, substrate-binding protein</fullName>
    </submittedName>
</protein>
<evidence type="ECO:0000259" key="4">
    <source>
        <dbReference type="Pfam" id="PF22384"/>
    </source>
</evidence>
<evidence type="ECO:0000256" key="2">
    <source>
        <dbReference type="ARBA" id="ARBA00010742"/>
    </source>
</evidence>
<dbReference type="AlphaFoldDB" id="A0A1M4SV81"/>
<dbReference type="CDD" id="cd13637">
    <property type="entry name" value="PBP2_Ca3427_like"/>
    <property type="match status" value="1"/>
</dbReference>
<keyword evidence="3" id="KW-0732">Signal</keyword>
<gene>
    <name evidence="5" type="ORF">SAMN05444278_101343</name>
</gene>
<comment type="subcellular location">
    <subcellularLocation>
        <location evidence="1">Periplasm</location>
    </subcellularLocation>
</comment>
<dbReference type="Pfam" id="PF22384">
    <property type="entry name" value="PBP2_Ca3427_like"/>
    <property type="match status" value="1"/>
</dbReference>
<name>A0A1M4SV81_9FLAO</name>
<dbReference type="RefSeq" id="WP_073191158.1">
    <property type="nucleotide sequence ID" value="NZ_FQTW01000001.1"/>
</dbReference>
<dbReference type="EMBL" id="FQTW01000001">
    <property type="protein sequence ID" value="SHE36084.1"/>
    <property type="molecule type" value="Genomic_DNA"/>
</dbReference>
<dbReference type="OrthoDB" id="6191474at2"/>
<evidence type="ECO:0000256" key="3">
    <source>
        <dbReference type="ARBA" id="ARBA00022729"/>
    </source>
</evidence>
<accession>A0A1M4SV81</accession>
<dbReference type="GO" id="GO:0042597">
    <property type="term" value="C:periplasmic space"/>
    <property type="evidence" value="ECO:0007669"/>
    <property type="project" value="UniProtKB-SubCell"/>
</dbReference>
<sequence length="283" mass="32960">MLKLKIGGVPEHFNYPWLHAINHNLFNHTNYQLQFQFQKGGTGEMIEELENKNLDLAIMLTEGAILKINKGTNFRILQKYVETPLLWGIHVAANSSYKQISDLESSTIAISRYGSGSHLMAVVNAKQNNWDISKLNYKVCDNLDNAVSSLENKTSDYLMWEHFTTKPLVDQGILRRLDDCPTPWPCFVIVCRESIYQTYPEEIKHLQEKLHYSIKTLRNDKFLAEKIASKFNQRIDDVKQWIKITEWSNQQQLSKTEINQVQHQLKELNLLDSILNYENFILS</sequence>
<organism evidence="5 6">
    <name type="scientific">Psychroflexus salarius</name>
    <dbReference type="NCBI Taxonomy" id="1155689"/>
    <lineage>
        <taxon>Bacteria</taxon>
        <taxon>Pseudomonadati</taxon>
        <taxon>Bacteroidota</taxon>
        <taxon>Flavobacteriia</taxon>
        <taxon>Flavobacteriales</taxon>
        <taxon>Flavobacteriaceae</taxon>
        <taxon>Psychroflexus</taxon>
    </lineage>
</organism>
<reference evidence="5 6" key="1">
    <citation type="submission" date="2016-11" db="EMBL/GenBank/DDBJ databases">
        <authorList>
            <person name="Jaros S."/>
            <person name="Januszkiewicz K."/>
            <person name="Wedrychowicz H."/>
        </authorList>
    </citation>
    <scope>NUCLEOTIDE SEQUENCE [LARGE SCALE GENOMIC DNA]</scope>
    <source>
        <strain evidence="5 6">DSM 25661</strain>
    </source>
</reference>
<dbReference type="STRING" id="1155689.SAMN05444278_101343"/>
<evidence type="ECO:0000313" key="6">
    <source>
        <dbReference type="Proteomes" id="UP000184462"/>
    </source>
</evidence>
<evidence type="ECO:0000313" key="5">
    <source>
        <dbReference type="EMBL" id="SHE36084.1"/>
    </source>
</evidence>
<keyword evidence="6" id="KW-1185">Reference proteome</keyword>
<feature type="domain" description="Ca3427-like PBP 2" evidence="4">
    <location>
        <begin position="87"/>
        <end position="178"/>
    </location>
</feature>
<comment type="similarity">
    <text evidence="2">Belongs to the bacterial solute-binding protein SsuA/TauA family.</text>
</comment>
<dbReference type="Gene3D" id="3.40.190.10">
    <property type="entry name" value="Periplasmic binding protein-like II"/>
    <property type="match status" value="2"/>
</dbReference>
<dbReference type="PANTHER" id="PTHR30024">
    <property type="entry name" value="ALIPHATIC SULFONATES-BINDING PROTEIN-RELATED"/>
    <property type="match status" value="1"/>
</dbReference>
<proteinExistence type="inferred from homology"/>
<evidence type="ECO:0000256" key="1">
    <source>
        <dbReference type="ARBA" id="ARBA00004418"/>
    </source>
</evidence>
<dbReference type="PANTHER" id="PTHR30024:SF47">
    <property type="entry name" value="TAURINE-BINDING PERIPLASMIC PROTEIN"/>
    <property type="match status" value="1"/>
</dbReference>